<dbReference type="Proteomes" id="UP000660083">
    <property type="component" value="Unassembled WGS sequence"/>
</dbReference>
<evidence type="ECO:0000313" key="2">
    <source>
        <dbReference type="EMBL" id="MBK1444954.1"/>
    </source>
</evidence>
<feature type="region of interest" description="Disordered" evidence="1">
    <location>
        <begin position="14"/>
        <end position="52"/>
    </location>
</feature>
<protein>
    <submittedName>
        <fullName evidence="2">Uncharacterized protein</fullName>
    </submittedName>
</protein>
<reference evidence="2" key="1">
    <citation type="submission" date="2020-12" db="EMBL/GenBank/DDBJ databases">
        <authorList>
            <person name="Chopjitt P."/>
        </authorList>
    </citation>
    <scope>NUCLEOTIDE SEQUENCE</scope>
    <source>
        <strain evidence="2">AP1</strain>
    </source>
</reference>
<dbReference type="Proteomes" id="UP001055514">
    <property type="component" value="Chromosome"/>
</dbReference>
<dbReference type="AlphaFoldDB" id="A0A8I1HCS0"/>
<dbReference type="EMBL" id="JAEFCT010000008">
    <property type="protein sequence ID" value="MBK1444954.1"/>
    <property type="molecule type" value="Genomic_DNA"/>
</dbReference>
<name>A0A8I1HCS0_ACIPI</name>
<dbReference type="RefSeq" id="WP_002116121.1">
    <property type="nucleotide sequence ID" value="NZ_AMST01000041.1"/>
</dbReference>
<feature type="compositionally biased region" description="Basic and acidic residues" evidence="1">
    <location>
        <begin position="25"/>
        <end position="45"/>
    </location>
</feature>
<proteinExistence type="predicted"/>
<gene>
    <name evidence="2" type="ORF">JDA50_10990</name>
    <name evidence="3" type="ORF">MWH18_03255</name>
</gene>
<accession>A0A8I1HCS0</accession>
<sequence>MKIKEMSKIKVRNQVALSPLLHKGGIHETEKPRAQHRRDRQDAKQQLKKGVW</sequence>
<reference evidence="3" key="2">
    <citation type="submission" date="2022-04" db="EMBL/GenBank/DDBJ databases">
        <title>Emergence of ST220 Acinetobacter pittii strain in bloodstream infection, which co-producing chromosomal NDM-1 and OXA-820 carbapenemases.</title>
        <authorList>
            <person name="Tian C."/>
            <person name="Xing M."/>
            <person name="Fu L."/>
            <person name="Xia D."/>
        </authorList>
    </citation>
    <scope>NUCLEOTIDE SEQUENCE</scope>
    <source>
        <strain evidence="3">TCM</strain>
    </source>
</reference>
<dbReference type="EMBL" id="CP095407">
    <property type="protein sequence ID" value="USU95307.1"/>
    <property type="molecule type" value="Genomic_DNA"/>
</dbReference>
<organism evidence="2 4">
    <name type="scientific">Acinetobacter pittii</name>
    <name type="common">Acinetobacter genomosp. 3</name>
    <dbReference type="NCBI Taxonomy" id="48296"/>
    <lineage>
        <taxon>Bacteria</taxon>
        <taxon>Pseudomonadati</taxon>
        <taxon>Pseudomonadota</taxon>
        <taxon>Gammaproteobacteria</taxon>
        <taxon>Moraxellales</taxon>
        <taxon>Moraxellaceae</taxon>
        <taxon>Acinetobacter</taxon>
        <taxon>Acinetobacter calcoaceticus/baumannii complex</taxon>
    </lineage>
</organism>
<evidence type="ECO:0000256" key="1">
    <source>
        <dbReference type="SAM" id="MobiDB-lite"/>
    </source>
</evidence>
<evidence type="ECO:0000313" key="3">
    <source>
        <dbReference type="EMBL" id="USU95307.1"/>
    </source>
</evidence>
<evidence type="ECO:0000313" key="4">
    <source>
        <dbReference type="Proteomes" id="UP000660083"/>
    </source>
</evidence>